<name>A0A1H6NDM4_9RHOB</name>
<comment type="similarity">
    <text evidence="1">Belongs to the ABC transporter superfamily.</text>
</comment>
<dbReference type="Pfam" id="PF00005">
    <property type="entry name" value="ABC_tran"/>
    <property type="match status" value="1"/>
</dbReference>
<feature type="domain" description="ABC transporter" evidence="6">
    <location>
        <begin position="17"/>
        <end position="248"/>
    </location>
</feature>
<keyword evidence="4 7" id="KW-0067">ATP-binding</keyword>
<dbReference type="STRING" id="65735.SAMN04488075_0072"/>
<proteinExistence type="inferred from homology"/>
<evidence type="ECO:0000256" key="5">
    <source>
        <dbReference type="ARBA" id="ARBA00022970"/>
    </source>
</evidence>
<dbReference type="GO" id="GO:0005524">
    <property type="term" value="F:ATP binding"/>
    <property type="evidence" value="ECO:0007669"/>
    <property type="project" value="UniProtKB-KW"/>
</dbReference>
<keyword evidence="3" id="KW-0547">Nucleotide-binding</keyword>
<dbReference type="InterPro" id="IPR003593">
    <property type="entry name" value="AAA+_ATPase"/>
</dbReference>
<dbReference type="PROSITE" id="PS00211">
    <property type="entry name" value="ABC_TRANSPORTER_1"/>
    <property type="match status" value="1"/>
</dbReference>
<dbReference type="InterPro" id="IPR003439">
    <property type="entry name" value="ABC_transporter-like_ATP-bd"/>
</dbReference>
<dbReference type="PANTHER" id="PTHR43820:SF2">
    <property type="entry name" value="ABC TRANSPORTER ATP-BINDING PROTEIN"/>
    <property type="match status" value="1"/>
</dbReference>
<evidence type="ECO:0000313" key="8">
    <source>
        <dbReference type="Proteomes" id="UP000199125"/>
    </source>
</evidence>
<dbReference type="Gene3D" id="3.40.50.300">
    <property type="entry name" value="P-loop containing nucleotide triphosphate hydrolases"/>
    <property type="match status" value="1"/>
</dbReference>
<dbReference type="GO" id="GO:0016887">
    <property type="term" value="F:ATP hydrolysis activity"/>
    <property type="evidence" value="ECO:0007669"/>
    <property type="project" value="InterPro"/>
</dbReference>
<dbReference type="CDD" id="cd03224">
    <property type="entry name" value="ABC_TM1139_LivF_branched"/>
    <property type="match status" value="1"/>
</dbReference>
<dbReference type="EMBL" id="FNXG01000013">
    <property type="protein sequence ID" value="SEI13253.1"/>
    <property type="molecule type" value="Genomic_DNA"/>
</dbReference>
<dbReference type="Proteomes" id="UP000199125">
    <property type="component" value="Unassembled WGS sequence"/>
</dbReference>
<protein>
    <submittedName>
        <fullName evidence="7">Amino acid/amide ABC transporter ATP-binding protein 2, HAAT family (TC 3.A.1.4.-)</fullName>
    </submittedName>
</protein>
<dbReference type="InterPro" id="IPR027417">
    <property type="entry name" value="P-loop_NTPase"/>
</dbReference>
<dbReference type="AlphaFoldDB" id="A0A1H6NDM4"/>
<evidence type="ECO:0000256" key="2">
    <source>
        <dbReference type="ARBA" id="ARBA00022448"/>
    </source>
</evidence>
<evidence type="ECO:0000256" key="1">
    <source>
        <dbReference type="ARBA" id="ARBA00005417"/>
    </source>
</evidence>
<dbReference type="GO" id="GO:0015807">
    <property type="term" value="P:L-amino acid transport"/>
    <property type="evidence" value="ECO:0007669"/>
    <property type="project" value="TreeGrafter"/>
</dbReference>
<dbReference type="InterPro" id="IPR017871">
    <property type="entry name" value="ABC_transporter-like_CS"/>
</dbReference>
<dbReference type="SUPFAM" id="SSF52540">
    <property type="entry name" value="P-loop containing nucleoside triphosphate hydrolases"/>
    <property type="match status" value="1"/>
</dbReference>
<dbReference type="InterPro" id="IPR052156">
    <property type="entry name" value="BCAA_Transport_ATP-bd_LivF"/>
</dbReference>
<dbReference type="RefSeq" id="WP_245728927.1">
    <property type="nucleotide sequence ID" value="NZ_FNXG01000013.1"/>
</dbReference>
<gene>
    <name evidence="7" type="ORF">SAMN04488075_0072</name>
</gene>
<keyword evidence="2" id="KW-0813">Transport</keyword>
<dbReference type="GO" id="GO:0015658">
    <property type="term" value="F:branched-chain amino acid transmembrane transporter activity"/>
    <property type="evidence" value="ECO:0007669"/>
    <property type="project" value="TreeGrafter"/>
</dbReference>
<evidence type="ECO:0000259" key="6">
    <source>
        <dbReference type="PROSITE" id="PS50893"/>
    </source>
</evidence>
<accession>A0A1H6NDM4</accession>
<organism evidence="7 8">
    <name type="scientific">Paracoccus alkenifer</name>
    <dbReference type="NCBI Taxonomy" id="65735"/>
    <lineage>
        <taxon>Bacteria</taxon>
        <taxon>Pseudomonadati</taxon>
        <taxon>Pseudomonadota</taxon>
        <taxon>Alphaproteobacteria</taxon>
        <taxon>Rhodobacterales</taxon>
        <taxon>Paracoccaceae</taxon>
        <taxon>Paracoccus</taxon>
    </lineage>
</organism>
<evidence type="ECO:0000256" key="3">
    <source>
        <dbReference type="ARBA" id="ARBA00022741"/>
    </source>
</evidence>
<dbReference type="PANTHER" id="PTHR43820">
    <property type="entry name" value="HIGH-AFFINITY BRANCHED-CHAIN AMINO ACID TRANSPORT ATP-BINDING PROTEIN LIVF"/>
    <property type="match status" value="1"/>
</dbReference>
<keyword evidence="5" id="KW-0029">Amino-acid transport</keyword>
<dbReference type="SMART" id="SM00382">
    <property type="entry name" value="AAA"/>
    <property type="match status" value="1"/>
</dbReference>
<dbReference type="PROSITE" id="PS50893">
    <property type="entry name" value="ABC_TRANSPORTER_2"/>
    <property type="match status" value="1"/>
</dbReference>
<reference evidence="8" key="1">
    <citation type="submission" date="2016-10" db="EMBL/GenBank/DDBJ databases">
        <authorList>
            <person name="Varghese N."/>
            <person name="Submissions S."/>
        </authorList>
    </citation>
    <scope>NUCLEOTIDE SEQUENCE [LARGE SCALE GENOMIC DNA]</scope>
    <source>
        <strain evidence="8">DSM 11593</strain>
    </source>
</reference>
<keyword evidence="8" id="KW-1185">Reference proteome</keyword>
<evidence type="ECO:0000256" key="4">
    <source>
        <dbReference type="ARBA" id="ARBA00022840"/>
    </source>
</evidence>
<sequence>MTMFSASIWEESSMGILQVEGINVSYGLSKVLHNVSLKVGKGELVALVGRNGVGKSTTMRAIMGITPSSSGQILWKNRPITKRASHLNARDGLGYVPEERRVFGSLTVWENLDVARRPPREGLEPWTEERVFALFPDLEHFLTRPAGLLSGGQQQMLTIARTLMGNPELILLDEPSEGVAPLIVAQIGKKIRELRDTGVSIIMAEQNLDFVLNLSDRCYVLEKGMIVYHGTAAELRDNEEVQNRYLHI</sequence>
<evidence type="ECO:0000313" key="7">
    <source>
        <dbReference type="EMBL" id="SEI13253.1"/>
    </source>
</evidence>